<dbReference type="GO" id="GO:0005829">
    <property type="term" value="C:cytosol"/>
    <property type="evidence" value="ECO:0007669"/>
    <property type="project" value="TreeGrafter"/>
</dbReference>
<protein>
    <recommendedName>
        <fullName evidence="4 7">dTDP-4-dehydrorhamnose 3,5-epimerase</fullName>
        <ecNumber evidence="3 7">5.1.3.13</ecNumber>
    </recommendedName>
    <alternativeName>
        <fullName evidence="7">Thymidine diphospho-4-keto-rhamnose 3,5-epimerase</fullName>
    </alternativeName>
</protein>
<keyword evidence="7" id="KW-0413">Isomerase</keyword>
<feature type="active site" description="Proton acceptor" evidence="5">
    <location>
        <position position="62"/>
    </location>
</feature>
<dbReference type="EMBL" id="CP022111">
    <property type="protein sequence ID" value="ASG22107.1"/>
    <property type="molecule type" value="Genomic_DNA"/>
</dbReference>
<evidence type="ECO:0000256" key="1">
    <source>
        <dbReference type="ARBA" id="ARBA00001298"/>
    </source>
</evidence>
<sequence length="184" mass="20262">MDVKRLDIDGLVMVKPRRFGDERGWFVETWNDEKHTAAGITGPFVQDNQSLSRIQGTVRGLHFQLAPAAQGKLIRVIRGRILDVAVDLRQGSPTYGHHVAVELDAEEGWQLWVPVGFAHGFCTLVPDTEIAYKVTALYSPAHDRGLLWNDPALGIPWPEFAGAVLSDKDGKQPTLADIGTPFPA</sequence>
<dbReference type="Pfam" id="PF00908">
    <property type="entry name" value="dTDP_sugar_isom"/>
    <property type="match status" value="1"/>
</dbReference>
<dbReference type="InterPro" id="IPR000888">
    <property type="entry name" value="RmlC-like"/>
</dbReference>
<evidence type="ECO:0000313" key="8">
    <source>
        <dbReference type="EMBL" id="ASG22107.1"/>
    </source>
</evidence>
<comment type="catalytic activity">
    <reaction evidence="1 7">
        <text>dTDP-4-dehydro-6-deoxy-alpha-D-glucose = dTDP-4-dehydro-beta-L-rhamnose</text>
        <dbReference type="Rhea" id="RHEA:16969"/>
        <dbReference type="ChEBI" id="CHEBI:57649"/>
        <dbReference type="ChEBI" id="CHEBI:62830"/>
        <dbReference type="EC" id="5.1.3.13"/>
    </reaction>
</comment>
<dbReference type="InterPro" id="IPR011051">
    <property type="entry name" value="RmlC_Cupin_sf"/>
</dbReference>
<evidence type="ECO:0000256" key="6">
    <source>
        <dbReference type="PIRSR" id="PIRSR600888-3"/>
    </source>
</evidence>
<dbReference type="KEGG" id="nao:Y958_14090"/>
<reference evidence="8 9" key="1">
    <citation type="submission" date="2017-06" db="EMBL/GenBank/DDBJ databases">
        <title>Complete genome sequence of Nitrospirillum amazonense strain CBAmC, an endophytic nitrogen-fixing and plant growth-promoting bacterium, isolated from sugarcane.</title>
        <authorList>
            <person name="Schwab S."/>
            <person name="dos Santos Teixeira K.R."/>
            <person name="Simoes Araujo J.L."/>
            <person name="Soares Vidal M."/>
            <person name="Borges de Freitas H.R."/>
            <person name="Rivello Crivelaro A.L."/>
            <person name="Bueno de Camargo Nunes A."/>
            <person name="dos Santos C.M."/>
            <person name="Palmeira da Silva Rosa D."/>
            <person name="da Silva Padilha D."/>
            <person name="da Silva E."/>
            <person name="Araujo Terra L."/>
            <person name="Soares Mendes V."/>
            <person name="Farinelli L."/>
            <person name="Magalhaes Cruz L."/>
            <person name="Baldani J.I."/>
        </authorList>
    </citation>
    <scope>NUCLEOTIDE SEQUENCE [LARGE SCALE GENOMIC DNA]</scope>
    <source>
        <strain evidence="8 9">CBAmC</strain>
    </source>
</reference>
<evidence type="ECO:0000256" key="4">
    <source>
        <dbReference type="ARBA" id="ARBA00019595"/>
    </source>
</evidence>
<comment type="similarity">
    <text evidence="7">Belongs to the dTDP-4-dehydrorhamnose 3,5-epimerase family.</text>
</comment>
<dbReference type="CDD" id="cd00438">
    <property type="entry name" value="cupin_RmlC"/>
    <property type="match status" value="1"/>
</dbReference>
<feature type="site" description="Participates in a stacking interaction with the thymidine ring of dTDP-4-oxo-6-deoxyglucose" evidence="6">
    <location>
        <position position="138"/>
    </location>
</feature>
<accession>A0A248JTQ9</accession>
<evidence type="ECO:0000313" key="9">
    <source>
        <dbReference type="Proteomes" id="UP000197153"/>
    </source>
</evidence>
<evidence type="ECO:0000256" key="2">
    <source>
        <dbReference type="ARBA" id="ARBA00001997"/>
    </source>
</evidence>
<comment type="pathway">
    <text evidence="7">Carbohydrate biosynthesis; dTDP-L-rhamnose biosynthesis.</text>
</comment>
<dbReference type="InterPro" id="IPR014710">
    <property type="entry name" value="RmlC-like_jellyroll"/>
</dbReference>
<evidence type="ECO:0000256" key="3">
    <source>
        <dbReference type="ARBA" id="ARBA00012098"/>
    </source>
</evidence>
<organism evidence="8 9">
    <name type="scientific">Nitrospirillum viridazoti CBAmc</name>
    <dbReference type="NCBI Taxonomy" id="1441467"/>
    <lineage>
        <taxon>Bacteria</taxon>
        <taxon>Pseudomonadati</taxon>
        <taxon>Pseudomonadota</taxon>
        <taxon>Alphaproteobacteria</taxon>
        <taxon>Rhodospirillales</taxon>
        <taxon>Azospirillaceae</taxon>
        <taxon>Nitrospirillum</taxon>
        <taxon>Nitrospirillum viridazoti</taxon>
    </lineage>
</organism>
<dbReference type="GO" id="GO:0008830">
    <property type="term" value="F:dTDP-4-dehydrorhamnose 3,5-epimerase activity"/>
    <property type="evidence" value="ECO:0007669"/>
    <property type="project" value="UniProtKB-UniRule"/>
</dbReference>
<dbReference type="EC" id="5.1.3.13" evidence="3 7"/>
<dbReference type="PANTHER" id="PTHR21047:SF2">
    <property type="entry name" value="THYMIDINE DIPHOSPHO-4-KETO-RHAMNOSE 3,5-EPIMERASE"/>
    <property type="match status" value="1"/>
</dbReference>
<dbReference type="SUPFAM" id="SSF51182">
    <property type="entry name" value="RmlC-like cupins"/>
    <property type="match status" value="1"/>
</dbReference>
<feature type="active site" description="Proton donor" evidence="5">
    <location>
        <position position="132"/>
    </location>
</feature>
<dbReference type="GO" id="GO:0019305">
    <property type="term" value="P:dTDP-rhamnose biosynthetic process"/>
    <property type="evidence" value="ECO:0007669"/>
    <property type="project" value="UniProtKB-UniRule"/>
</dbReference>
<comment type="function">
    <text evidence="2 7">Catalyzes the epimerization of the C3' and C5'positions of dTDP-6-deoxy-D-xylo-4-hexulose, forming dTDP-6-deoxy-L-lyxo-4-hexulose.</text>
</comment>
<name>A0A248JTQ9_9PROT</name>
<gene>
    <name evidence="8" type="primary">rfbC</name>
    <name evidence="8" type="ORF">Y958_14090</name>
</gene>
<dbReference type="NCBIfam" id="TIGR01221">
    <property type="entry name" value="rmlC"/>
    <property type="match status" value="1"/>
</dbReference>
<dbReference type="PANTHER" id="PTHR21047">
    <property type="entry name" value="DTDP-6-DEOXY-D-GLUCOSE-3,5 EPIMERASE"/>
    <property type="match status" value="1"/>
</dbReference>
<dbReference type="Proteomes" id="UP000197153">
    <property type="component" value="Chromosome 2"/>
</dbReference>
<keyword evidence="9" id="KW-1185">Reference proteome</keyword>
<dbReference type="GO" id="GO:0000271">
    <property type="term" value="P:polysaccharide biosynthetic process"/>
    <property type="evidence" value="ECO:0007669"/>
    <property type="project" value="TreeGrafter"/>
</dbReference>
<dbReference type="Gene3D" id="2.60.120.10">
    <property type="entry name" value="Jelly Rolls"/>
    <property type="match status" value="1"/>
</dbReference>
<comment type="subunit">
    <text evidence="7">Homodimer.</text>
</comment>
<dbReference type="UniPathway" id="UPA00124"/>
<proteinExistence type="inferred from homology"/>
<evidence type="ECO:0000256" key="5">
    <source>
        <dbReference type="PIRSR" id="PIRSR600888-1"/>
    </source>
</evidence>
<evidence type="ECO:0000256" key="7">
    <source>
        <dbReference type="RuleBase" id="RU364069"/>
    </source>
</evidence>
<dbReference type="AlphaFoldDB" id="A0A248JTQ9"/>
<dbReference type="RefSeq" id="WP_004274093.1">
    <property type="nucleotide sequence ID" value="NZ_CP022111.1"/>
</dbReference>